<dbReference type="GO" id="GO:0009279">
    <property type="term" value="C:cell outer membrane"/>
    <property type="evidence" value="ECO:0007669"/>
    <property type="project" value="UniProtKB-SubCell"/>
</dbReference>
<dbReference type="Pfam" id="PF02321">
    <property type="entry name" value="OEP"/>
    <property type="match status" value="2"/>
</dbReference>
<dbReference type="PANTHER" id="PTHR30026:SF20">
    <property type="entry name" value="OUTER MEMBRANE PROTEIN TOLC"/>
    <property type="match status" value="1"/>
</dbReference>
<dbReference type="GO" id="GO:1990281">
    <property type="term" value="C:efflux pump complex"/>
    <property type="evidence" value="ECO:0007669"/>
    <property type="project" value="TreeGrafter"/>
</dbReference>
<keyword evidence="9" id="KW-1185">Reference proteome</keyword>
<gene>
    <name evidence="8" type="ORF">EW142_11660</name>
</gene>
<dbReference type="GO" id="GO:0015288">
    <property type="term" value="F:porin activity"/>
    <property type="evidence" value="ECO:0007669"/>
    <property type="project" value="TreeGrafter"/>
</dbReference>
<dbReference type="Gene3D" id="1.20.1600.10">
    <property type="entry name" value="Outer membrane efflux proteins (OEP)"/>
    <property type="match status" value="1"/>
</dbReference>
<evidence type="ECO:0000313" key="9">
    <source>
        <dbReference type="Proteomes" id="UP000291981"/>
    </source>
</evidence>
<evidence type="ECO:0000256" key="4">
    <source>
        <dbReference type="ARBA" id="ARBA00022452"/>
    </source>
</evidence>
<evidence type="ECO:0000256" key="7">
    <source>
        <dbReference type="ARBA" id="ARBA00023237"/>
    </source>
</evidence>
<dbReference type="InterPro" id="IPR051906">
    <property type="entry name" value="TolC-like"/>
</dbReference>
<keyword evidence="4" id="KW-1134">Transmembrane beta strand</keyword>
<protein>
    <recommendedName>
        <fullName evidence="10">TolC family protein</fullName>
    </recommendedName>
</protein>
<dbReference type="GO" id="GO:0015562">
    <property type="term" value="F:efflux transmembrane transporter activity"/>
    <property type="evidence" value="ECO:0007669"/>
    <property type="project" value="InterPro"/>
</dbReference>
<name>A0A4Q8QG52_9FLAO</name>
<dbReference type="Proteomes" id="UP000291981">
    <property type="component" value="Unassembled WGS sequence"/>
</dbReference>
<evidence type="ECO:0008006" key="10">
    <source>
        <dbReference type="Google" id="ProtNLM"/>
    </source>
</evidence>
<keyword evidence="7" id="KW-0998">Cell outer membrane</keyword>
<keyword evidence="3" id="KW-0813">Transport</keyword>
<dbReference type="EMBL" id="SGIU01000002">
    <property type="protein sequence ID" value="TAI47329.1"/>
    <property type="molecule type" value="Genomic_DNA"/>
</dbReference>
<dbReference type="AlphaFoldDB" id="A0A4Q8QG52"/>
<comment type="subcellular location">
    <subcellularLocation>
        <location evidence="1">Cell outer membrane</location>
    </subcellularLocation>
</comment>
<comment type="caution">
    <text evidence="8">The sequence shown here is derived from an EMBL/GenBank/DDBJ whole genome shotgun (WGS) entry which is preliminary data.</text>
</comment>
<keyword evidence="6" id="KW-0472">Membrane</keyword>
<sequence>MKNNTHIILILTTNYYEISMIERVGNKMQNIKRSILIILFLFVTSGLSAQVKKTVTIGILADETSAENAPLLEKLQNEITVVVGQDANVIFKEPVENGFDLRRAKANYLAMVSSDADIILAFGVINNIALYQEKSYAKPVIVFGSVNGDFIELEEGQTTSGINNLAYIITPISYSGDLDAFKSIYDFKKVAILVDDYLIGALPLKQLFDDYFADKESTYSLVALPTDGNIANLLGDEDAIYLAGGFAFSDAAFETLVSEINARRLPSFSASKKQDVEKGILATNQPETNIDQFFRRIALNVESIVNGTNPSDLPLRLEYKNRLSLNFNTAKEIQFPLRYSMLGTVDIVGGESRFTSENAYSLLDIMNGVIGRNLSLEVERRNIDLSIQDVKTAKSNFYPDVTASATGLYVDPRIAEISNGASPEFSTAGSVGLQQLLYSEAAAAGITIQENLQKAQIETYNAAELDAILNGSVAYFNALILKTNAKIQAENLEVTKENLEISEQNFEAGASGKSDVLRFRSQLAQNIQTLIEAGNQLNQAYFTVNQLMNNPIDTEIDIQDAVISEGLFSNYRYEDFLEILDDPKLRPFLVDFLIEEAKKNAPELRGIGYNLEATLRSYRLSSSGRFVPTVALQGQYNLALTESGEGSTIPTGFPVPPDGTYNFGLNLSLPIFRQNLNNIGRQTAKIQEDQLNIQKDNIDLNIETNVNALVLDLTNEIANIQISKIAEEAAKESLDLTQIAYSEGAVPLIQLIDAQTNYLQSQLASATANYNYLLASMQLERAIGYFFLMNSDENNQDFIQRARTFILSRN</sequence>
<evidence type="ECO:0000256" key="5">
    <source>
        <dbReference type="ARBA" id="ARBA00022692"/>
    </source>
</evidence>
<proteinExistence type="inferred from homology"/>
<comment type="similarity">
    <text evidence="2">Belongs to the outer membrane factor (OMF) (TC 1.B.17) family.</text>
</comment>
<evidence type="ECO:0000256" key="1">
    <source>
        <dbReference type="ARBA" id="ARBA00004442"/>
    </source>
</evidence>
<organism evidence="8 9">
    <name type="scientific">Flagellimonas allohymeniacidonis</name>
    <dbReference type="NCBI Taxonomy" id="2517819"/>
    <lineage>
        <taxon>Bacteria</taxon>
        <taxon>Pseudomonadati</taxon>
        <taxon>Bacteroidota</taxon>
        <taxon>Flavobacteriia</taxon>
        <taxon>Flavobacteriales</taxon>
        <taxon>Flavobacteriaceae</taxon>
        <taxon>Flagellimonas</taxon>
    </lineage>
</organism>
<evidence type="ECO:0000313" key="8">
    <source>
        <dbReference type="EMBL" id="TAI47329.1"/>
    </source>
</evidence>
<dbReference type="InterPro" id="IPR003423">
    <property type="entry name" value="OMP_efflux"/>
</dbReference>
<dbReference type="Gene3D" id="3.40.50.2300">
    <property type="match status" value="2"/>
</dbReference>
<dbReference type="OrthoDB" id="9771205at2"/>
<keyword evidence="5" id="KW-0812">Transmembrane</keyword>
<dbReference type="SUPFAM" id="SSF56954">
    <property type="entry name" value="Outer membrane efflux proteins (OEP)"/>
    <property type="match status" value="1"/>
</dbReference>
<dbReference type="PANTHER" id="PTHR30026">
    <property type="entry name" value="OUTER MEMBRANE PROTEIN TOLC"/>
    <property type="match status" value="1"/>
</dbReference>
<evidence type="ECO:0000256" key="2">
    <source>
        <dbReference type="ARBA" id="ARBA00007613"/>
    </source>
</evidence>
<evidence type="ECO:0000256" key="6">
    <source>
        <dbReference type="ARBA" id="ARBA00023136"/>
    </source>
</evidence>
<accession>A0A4Q8QG52</accession>
<reference evidence="8 9" key="1">
    <citation type="submission" date="2019-02" db="EMBL/GenBank/DDBJ databases">
        <title>Draft genome sequence of Muricauda sp. 176CP4-71.</title>
        <authorList>
            <person name="Park J.-S."/>
        </authorList>
    </citation>
    <scope>NUCLEOTIDE SEQUENCE [LARGE SCALE GENOMIC DNA]</scope>
    <source>
        <strain evidence="8 9">176CP4-71</strain>
    </source>
</reference>
<evidence type="ECO:0000256" key="3">
    <source>
        <dbReference type="ARBA" id="ARBA00022448"/>
    </source>
</evidence>